<dbReference type="GO" id="GO:0016020">
    <property type="term" value="C:membrane"/>
    <property type="evidence" value="ECO:0007669"/>
    <property type="project" value="UniProtKB-SubCell"/>
</dbReference>
<comment type="subcellular location">
    <subcellularLocation>
        <location evidence="1">Membrane</location>
        <topology evidence="1">Multi-pass membrane protein</topology>
    </subcellularLocation>
</comment>
<accession>A0AAD6HBE1</accession>
<evidence type="ECO:0000256" key="1">
    <source>
        <dbReference type="ARBA" id="ARBA00004141"/>
    </source>
</evidence>
<protein>
    <submittedName>
        <fullName evidence="6">Uncharacterized protein</fullName>
    </submittedName>
</protein>
<dbReference type="Proteomes" id="UP001215712">
    <property type="component" value="Unassembled WGS sequence"/>
</dbReference>
<dbReference type="SUPFAM" id="SSF144083">
    <property type="entry name" value="Magnesium transport protein CorA, transmembrane region"/>
    <property type="match status" value="1"/>
</dbReference>
<evidence type="ECO:0000313" key="6">
    <source>
        <dbReference type="EMBL" id="KAJ5703893.1"/>
    </source>
</evidence>
<evidence type="ECO:0000256" key="5">
    <source>
        <dbReference type="SAM" id="Phobius"/>
    </source>
</evidence>
<sequence length="327" mass="36901">MELIVIAVLMLGSEDNCLGIDFGGQATRYDQLLGLRDGFNRTALKSFEASLHFLTDDECLDIISSPDLLVWTYIGNLCSIIASQLELYRCQWRIRFEPYAKTSVAYGDSEHRERIRNLASTYSLQLRYLKLSLDNMRRLITKGKDDGDKLCTSYVETLAADFEYFVLELESLHLLCNEFLKDQVSKISLQEARISMSEAQDLKRLSYVGFVFAPLSLACSFFSVNVHELNGTTTPLWVFIVTSLGILSFSISVVALSRSGRVLSFLNSFLDGMTALWLPCLARVRNQPDRPGNSNPQAQHSKPPTDFYQNALPGVELEDLYVETRAN</sequence>
<keyword evidence="7" id="KW-1185">Reference proteome</keyword>
<reference evidence="6" key="2">
    <citation type="submission" date="2023-01" db="EMBL/GenBank/DDBJ databases">
        <authorList>
            <person name="Petersen C."/>
        </authorList>
    </citation>
    <scope>NUCLEOTIDE SEQUENCE</scope>
    <source>
        <strain evidence="6">IBT 17514</strain>
    </source>
</reference>
<dbReference type="AlphaFoldDB" id="A0AAD6HBE1"/>
<dbReference type="InterPro" id="IPR045863">
    <property type="entry name" value="CorA_TM1_TM2"/>
</dbReference>
<organism evidence="6 7">
    <name type="scientific">Penicillium malachiteum</name>
    <dbReference type="NCBI Taxonomy" id="1324776"/>
    <lineage>
        <taxon>Eukaryota</taxon>
        <taxon>Fungi</taxon>
        <taxon>Dikarya</taxon>
        <taxon>Ascomycota</taxon>
        <taxon>Pezizomycotina</taxon>
        <taxon>Eurotiomycetes</taxon>
        <taxon>Eurotiomycetidae</taxon>
        <taxon>Eurotiales</taxon>
        <taxon>Aspergillaceae</taxon>
        <taxon>Penicillium</taxon>
    </lineage>
</organism>
<comment type="caution">
    <text evidence="6">The sequence shown here is derived from an EMBL/GenBank/DDBJ whole genome shotgun (WGS) entry which is preliminary data.</text>
</comment>
<feature type="transmembrane region" description="Helical" evidence="5">
    <location>
        <begin position="205"/>
        <end position="224"/>
    </location>
</feature>
<evidence type="ECO:0000256" key="3">
    <source>
        <dbReference type="ARBA" id="ARBA00022989"/>
    </source>
</evidence>
<gene>
    <name evidence="6" type="ORF">N7493_011031</name>
</gene>
<evidence type="ECO:0000256" key="2">
    <source>
        <dbReference type="ARBA" id="ARBA00022692"/>
    </source>
</evidence>
<reference evidence="6" key="1">
    <citation type="journal article" date="2023" name="IMA Fungus">
        <title>Comparative genomic study of the Penicillium genus elucidates a diverse pangenome and 15 lateral gene transfer events.</title>
        <authorList>
            <person name="Petersen C."/>
            <person name="Sorensen T."/>
            <person name="Nielsen M.R."/>
            <person name="Sondergaard T.E."/>
            <person name="Sorensen J.L."/>
            <person name="Fitzpatrick D.A."/>
            <person name="Frisvad J.C."/>
            <person name="Nielsen K.L."/>
        </authorList>
    </citation>
    <scope>NUCLEOTIDE SEQUENCE</scope>
    <source>
        <strain evidence="6">IBT 17514</strain>
    </source>
</reference>
<evidence type="ECO:0000256" key="4">
    <source>
        <dbReference type="ARBA" id="ARBA00023136"/>
    </source>
</evidence>
<keyword evidence="4 5" id="KW-0472">Membrane</keyword>
<dbReference type="EMBL" id="JAQJAN010000020">
    <property type="protein sequence ID" value="KAJ5703893.1"/>
    <property type="molecule type" value="Genomic_DNA"/>
</dbReference>
<keyword evidence="2 5" id="KW-0812">Transmembrane</keyword>
<evidence type="ECO:0000313" key="7">
    <source>
        <dbReference type="Proteomes" id="UP001215712"/>
    </source>
</evidence>
<feature type="transmembrane region" description="Helical" evidence="5">
    <location>
        <begin position="236"/>
        <end position="256"/>
    </location>
</feature>
<name>A0AAD6HBE1_9EURO</name>
<keyword evidence="3 5" id="KW-1133">Transmembrane helix</keyword>
<dbReference type="Gene3D" id="1.20.58.340">
    <property type="entry name" value="Magnesium transport protein CorA, transmembrane region"/>
    <property type="match status" value="1"/>
</dbReference>
<proteinExistence type="predicted"/>